<keyword evidence="3" id="KW-1185">Reference proteome</keyword>
<evidence type="ECO:0000313" key="2">
    <source>
        <dbReference type="EMBL" id="MES1930222.1"/>
    </source>
</evidence>
<proteinExistence type="predicted"/>
<dbReference type="RefSeq" id="WP_353112229.1">
    <property type="nucleotide sequence ID" value="NZ_APND01000004.1"/>
</dbReference>
<dbReference type="Proteomes" id="UP001460888">
    <property type="component" value="Unassembled WGS sequence"/>
</dbReference>
<feature type="chain" id="PRO_5046042986" description="Lipoprotein" evidence="1">
    <location>
        <begin position="17"/>
        <end position="86"/>
    </location>
</feature>
<protein>
    <recommendedName>
        <fullName evidence="4">Lipoprotein</fullName>
    </recommendedName>
</protein>
<evidence type="ECO:0008006" key="4">
    <source>
        <dbReference type="Google" id="ProtNLM"/>
    </source>
</evidence>
<feature type="signal peptide" evidence="1">
    <location>
        <begin position="1"/>
        <end position="16"/>
    </location>
</feature>
<evidence type="ECO:0000313" key="3">
    <source>
        <dbReference type="Proteomes" id="UP001460888"/>
    </source>
</evidence>
<organism evidence="2 3">
    <name type="scientific">Salinisphaera dokdonensis CL-ES53</name>
    <dbReference type="NCBI Taxonomy" id="1304272"/>
    <lineage>
        <taxon>Bacteria</taxon>
        <taxon>Pseudomonadati</taxon>
        <taxon>Pseudomonadota</taxon>
        <taxon>Gammaproteobacteria</taxon>
        <taxon>Salinisphaerales</taxon>
        <taxon>Salinisphaeraceae</taxon>
        <taxon>Salinisphaera</taxon>
    </lineage>
</organism>
<name>A0ABV2B3T3_9GAMM</name>
<dbReference type="PROSITE" id="PS51257">
    <property type="entry name" value="PROKAR_LIPOPROTEIN"/>
    <property type="match status" value="1"/>
</dbReference>
<keyword evidence="1" id="KW-0732">Signal</keyword>
<accession>A0ABV2B3T3</accession>
<sequence>MKITYLLIGLSCLVLAACSDGDADIAIGGNGNGNGNGGGGVADLSALVIQQCTKMPENQDPVAINGLGFPDGTNDPNNQAFTNACL</sequence>
<comment type="caution">
    <text evidence="2">The sequence shown here is derived from an EMBL/GenBank/DDBJ whole genome shotgun (WGS) entry which is preliminary data.</text>
</comment>
<reference evidence="2 3" key="1">
    <citation type="submission" date="2013-03" db="EMBL/GenBank/DDBJ databases">
        <title>Salinisphaera dokdonensis CL-ES53 Genome Sequencing.</title>
        <authorList>
            <person name="Li C."/>
            <person name="Lai Q."/>
            <person name="Shao Z."/>
        </authorList>
    </citation>
    <scope>NUCLEOTIDE SEQUENCE [LARGE SCALE GENOMIC DNA]</scope>
    <source>
        <strain evidence="2 3">CL-ES53</strain>
    </source>
</reference>
<gene>
    <name evidence="2" type="ORF">SADO_13243</name>
</gene>
<dbReference type="EMBL" id="APND01000004">
    <property type="protein sequence ID" value="MES1930222.1"/>
    <property type="molecule type" value="Genomic_DNA"/>
</dbReference>
<evidence type="ECO:0000256" key="1">
    <source>
        <dbReference type="SAM" id="SignalP"/>
    </source>
</evidence>